<sequence length="230" mass="25097">MTANPFHPTDAERREGYTLMAQFAASLVLGPIGPFAVFAARYLYDRRDALFDPSGRPVRAFDVSGTPVRPDLGGNVVTVRPNLTASAQASGLRQGDPVGLVLTGQQNHNGLIVPARLGEPVDIAVPRGTYALGAFAARRDQLFTRAHPFTAVDGRTVTWGAGRALDLAPRSRPTLLTPTAATWATPVRRTTTPKPLRTQFRPPEPTCWWCDYPESTCDCLIGEARRFWRG</sequence>
<evidence type="ECO:0000256" key="1">
    <source>
        <dbReference type="SAM" id="Phobius"/>
    </source>
</evidence>
<dbReference type="Proteomes" id="UP000006281">
    <property type="component" value="Chromosome"/>
</dbReference>
<dbReference type="OrthoDB" id="3504544at2"/>
<organism evidence="2 3">
    <name type="scientific">Saccharothrix espanaensis (strain ATCC 51144 / DSM 44229 / JCM 9112 / NBRC 15066 / NRRL 15764)</name>
    <dbReference type="NCBI Taxonomy" id="1179773"/>
    <lineage>
        <taxon>Bacteria</taxon>
        <taxon>Bacillati</taxon>
        <taxon>Actinomycetota</taxon>
        <taxon>Actinomycetes</taxon>
        <taxon>Pseudonocardiales</taxon>
        <taxon>Pseudonocardiaceae</taxon>
        <taxon>Saccharothrix</taxon>
    </lineage>
</organism>
<dbReference type="eggNOG" id="ENOG50324Y5">
    <property type="taxonomic scope" value="Bacteria"/>
</dbReference>
<keyword evidence="1" id="KW-0812">Transmembrane</keyword>
<protein>
    <submittedName>
        <fullName evidence="2">Putative membrane protein</fullName>
    </submittedName>
</protein>
<feature type="transmembrane region" description="Helical" evidence="1">
    <location>
        <begin position="20"/>
        <end position="44"/>
    </location>
</feature>
<evidence type="ECO:0000313" key="2">
    <source>
        <dbReference type="EMBL" id="CCH34438.1"/>
    </source>
</evidence>
<dbReference type="AlphaFoldDB" id="K0KCX8"/>
<dbReference type="RefSeq" id="WP_015104549.1">
    <property type="nucleotide sequence ID" value="NC_019673.1"/>
</dbReference>
<dbReference type="KEGG" id="sesp:BN6_72030"/>
<reference evidence="2 3" key="1">
    <citation type="journal article" date="2012" name="BMC Genomics">
        <title>Complete genome sequence of Saccharothrix espanaensis DSM 44229T and comparison to the other completely sequenced Pseudonocardiaceae.</title>
        <authorList>
            <person name="Strobel T."/>
            <person name="Al-Dilaimi A."/>
            <person name="Blom J."/>
            <person name="Gessner A."/>
            <person name="Kalinowski J."/>
            <person name="Luzhetska M."/>
            <person name="Puhler A."/>
            <person name="Szczepanowski R."/>
            <person name="Bechthold A."/>
            <person name="Ruckert C."/>
        </authorList>
    </citation>
    <scope>NUCLEOTIDE SEQUENCE [LARGE SCALE GENOMIC DNA]</scope>
    <source>
        <strain evidence="3">ATCC 51144 / DSM 44229 / JCM 9112 / NBRC 15066 / NRRL 15764</strain>
    </source>
</reference>
<keyword evidence="3" id="KW-1185">Reference proteome</keyword>
<dbReference type="EMBL" id="HE804045">
    <property type="protein sequence ID" value="CCH34438.1"/>
    <property type="molecule type" value="Genomic_DNA"/>
</dbReference>
<name>K0KCX8_SACES</name>
<dbReference type="HOGENOM" id="CLU_1204094_0_0_11"/>
<evidence type="ECO:0000313" key="3">
    <source>
        <dbReference type="Proteomes" id="UP000006281"/>
    </source>
</evidence>
<keyword evidence="1" id="KW-1133">Transmembrane helix</keyword>
<proteinExistence type="predicted"/>
<keyword evidence="1" id="KW-0472">Membrane</keyword>
<gene>
    <name evidence="2" type="ordered locus">BN6_72030</name>
</gene>
<accession>K0KCX8</accession>
<dbReference type="PATRIC" id="fig|1179773.3.peg.7279"/>
<dbReference type="BioCyc" id="SESP1179773:BN6_RS34780-MONOMER"/>